<accession>A0A8B8D866</accession>
<dbReference type="KEGG" id="cvn:111124482"/>
<dbReference type="OrthoDB" id="17725at2759"/>
<evidence type="ECO:0000313" key="3">
    <source>
        <dbReference type="RefSeq" id="XP_022323061.1"/>
    </source>
</evidence>
<dbReference type="InterPro" id="IPR051599">
    <property type="entry name" value="Cell_Envelope_Assoc"/>
</dbReference>
<sequence length="267" mass="30986">MWYHTVRTQNGISPCEIYYEIEVDQQGTMMMLCVILKYEITLSSSDYCENIPVLHLDAANKIWNFLQINDKLIKSDVIVGLGSHDPRVAIETAWLWLGGWAKVIVFTGHSGNLTAGRWEKPEAEVFRDIAVSMGVPYSKIYTETRSQNTGENIRFTYELLKTSYKVPQRIILVQKPHMGRRTAATFQRQWRHSNTSMIVRTLQISLDRYPSDDVGDLSDVISVMMGYMQRMPLYHKLGFQNYVYIPPDVMESFKLLQQTNLYNSYFI</sequence>
<dbReference type="Proteomes" id="UP000694844">
    <property type="component" value="Chromosome 3"/>
</dbReference>
<gene>
    <name evidence="3" type="primary">LOC111124482</name>
</gene>
<proteinExistence type="predicted"/>
<dbReference type="InterPro" id="IPR014729">
    <property type="entry name" value="Rossmann-like_a/b/a_fold"/>
</dbReference>
<keyword evidence="2" id="KW-1185">Reference proteome</keyword>
<protein>
    <submittedName>
        <fullName evidence="3">Uncharacterized protein LOC111124482</fullName>
    </submittedName>
</protein>
<name>A0A8B8D866_CRAVI</name>
<dbReference type="Pfam" id="PF02698">
    <property type="entry name" value="DUF218"/>
    <property type="match status" value="1"/>
</dbReference>
<dbReference type="CDD" id="cd06259">
    <property type="entry name" value="YdcF-like"/>
    <property type="match status" value="1"/>
</dbReference>
<dbReference type="RefSeq" id="XP_022323061.1">
    <property type="nucleotide sequence ID" value="XM_022467353.1"/>
</dbReference>
<organism evidence="2 3">
    <name type="scientific">Crassostrea virginica</name>
    <name type="common">Eastern oyster</name>
    <dbReference type="NCBI Taxonomy" id="6565"/>
    <lineage>
        <taxon>Eukaryota</taxon>
        <taxon>Metazoa</taxon>
        <taxon>Spiralia</taxon>
        <taxon>Lophotrochozoa</taxon>
        <taxon>Mollusca</taxon>
        <taxon>Bivalvia</taxon>
        <taxon>Autobranchia</taxon>
        <taxon>Pteriomorphia</taxon>
        <taxon>Ostreida</taxon>
        <taxon>Ostreoidea</taxon>
        <taxon>Ostreidae</taxon>
        <taxon>Crassostrea</taxon>
    </lineage>
</organism>
<dbReference type="AlphaFoldDB" id="A0A8B8D866"/>
<reference evidence="3" key="1">
    <citation type="submission" date="2025-08" db="UniProtKB">
        <authorList>
            <consortium name="RefSeq"/>
        </authorList>
    </citation>
    <scope>IDENTIFICATION</scope>
    <source>
        <tissue evidence="3">Whole sample</tissue>
    </source>
</reference>
<dbReference type="PANTHER" id="PTHR30336:SF20">
    <property type="entry name" value="DUF218 DOMAIN-CONTAINING PROTEIN"/>
    <property type="match status" value="1"/>
</dbReference>
<dbReference type="GO" id="GO:0005886">
    <property type="term" value="C:plasma membrane"/>
    <property type="evidence" value="ECO:0007669"/>
    <property type="project" value="TreeGrafter"/>
</dbReference>
<dbReference type="Gene3D" id="3.40.50.620">
    <property type="entry name" value="HUPs"/>
    <property type="match status" value="1"/>
</dbReference>
<feature type="domain" description="DUF218" evidence="1">
    <location>
        <begin position="76"/>
        <end position="194"/>
    </location>
</feature>
<dbReference type="InterPro" id="IPR003848">
    <property type="entry name" value="DUF218"/>
</dbReference>
<dbReference type="PANTHER" id="PTHR30336">
    <property type="entry name" value="INNER MEMBRANE PROTEIN, PROBABLE PERMEASE"/>
    <property type="match status" value="1"/>
</dbReference>
<evidence type="ECO:0000313" key="2">
    <source>
        <dbReference type="Proteomes" id="UP000694844"/>
    </source>
</evidence>
<evidence type="ECO:0000259" key="1">
    <source>
        <dbReference type="Pfam" id="PF02698"/>
    </source>
</evidence>
<dbReference type="GeneID" id="111124482"/>